<dbReference type="InterPro" id="IPR005793">
    <property type="entry name" value="Formyl_trans_C"/>
</dbReference>
<comment type="similarity">
    <text evidence="1 5">Belongs to the Fmt family.</text>
</comment>
<dbReference type="CDD" id="cd08646">
    <property type="entry name" value="FMT_core_Met-tRNA-FMT_N"/>
    <property type="match status" value="1"/>
</dbReference>
<dbReference type="Pfam" id="PF02911">
    <property type="entry name" value="Formyl_trans_C"/>
    <property type="match status" value="1"/>
</dbReference>
<comment type="catalytic activity">
    <reaction evidence="5">
        <text>L-methionyl-tRNA(fMet) + (6R)-10-formyltetrahydrofolate = N-formyl-L-methionyl-tRNA(fMet) + (6S)-5,6,7,8-tetrahydrofolate + H(+)</text>
        <dbReference type="Rhea" id="RHEA:24380"/>
        <dbReference type="Rhea" id="RHEA-COMP:9952"/>
        <dbReference type="Rhea" id="RHEA-COMP:9953"/>
        <dbReference type="ChEBI" id="CHEBI:15378"/>
        <dbReference type="ChEBI" id="CHEBI:57453"/>
        <dbReference type="ChEBI" id="CHEBI:78530"/>
        <dbReference type="ChEBI" id="CHEBI:78844"/>
        <dbReference type="ChEBI" id="CHEBI:195366"/>
        <dbReference type="EC" id="2.1.2.9"/>
    </reaction>
</comment>
<dbReference type="STRING" id="1925591.BI308_09895"/>
<proteinExistence type="inferred from homology"/>
<accession>A0A1L9QTB0</accession>
<dbReference type="InterPro" id="IPR041711">
    <property type="entry name" value="Met-tRNA-FMT_N"/>
</dbReference>
<dbReference type="EMBL" id="MLAW01000013">
    <property type="protein sequence ID" value="OJJ25817.1"/>
    <property type="molecule type" value="Genomic_DNA"/>
</dbReference>
<dbReference type="InterPro" id="IPR001555">
    <property type="entry name" value="GART_AS"/>
</dbReference>
<dbReference type="InterPro" id="IPR044135">
    <property type="entry name" value="Met-tRNA-FMT_C"/>
</dbReference>
<feature type="domain" description="Formyl transferase C-terminal" evidence="7">
    <location>
        <begin position="206"/>
        <end position="322"/>
    </location>
</feature>
<dbReference type="PANTHER" id="PTHR11138">
    <property type="entry name" value="METHIONYL-TRNA FORMYLTRANSFERASE"/>
    <property type="match status" value="1"/>
</dbReference>
<comment type="function">
    <text evidence="5">Attaches a formyl group to the free amino group of methionyl-tRNA(fMet). The formyl group appears to play a dual role in the initiator identity of N-formylmethionyl-tRNA by promoting its recognition by IF2 and preventing the misappropriation of this tRNA by the elongation apparatus.</text>
</comment>
<dbReference type="NCBIfam" id="TIGR00460">
    <property type="entry name" value="fmt"/>
    <property type="match status" value="1"/>
</dbReference>
<dbReference type="GO" id="GO:0005829">
    <property type="term" value="C:cytosol"/>
    <property type="evidence" value="ECO:0007669"/>
    <property type="project" value="TreeGrafter"/>
</dbReference>
<evidence type="ECO:0000259" key="6">
    <source>
        <dbReference type="Pfam" id="PF00551"/>
    </source>
</evidence>
<dbReference type="Pfam" id="PF00551">
    <property type="entry name" value="Formyl_trans_N"/>
    <property type="match status" value="1"/>
</dbReference>
<evidence type="ECO:0000256" key="1">
    <source>
        <dbReference type="ARBA" id="ARBA00010699"/>
    </source>
</evidence>
<keyword evidence="3 5" id="KW-0808">Transferase</keyword>
<name>A0A1L9QTB0_9CYAN</name>
<dbReference type="SUPFAM" id="SSF50486">
    <property type="entry name" value="FMT C-terminal domain-like"/>
    <property type="match status" value="1"/>
</dbReference>
<keyword evidence="9" id="KW-1185">Reference proteome</keyword>
<dbReference type="InterPro" id="IPR036477">
    <property type="entry name" value="Formyl_transf_N_sf"/>
</dbReference>
<dbReference type="PROSITE" id="PS00373">
    <property type="entry name" value="GART"/>
    <property type="match status" value="1"/>
</dbReference>
<dbReference type="HAMAP" id="MF_00182">
    <property type="entry name" value="Formyl_trans"/>
    <property type="match status" value="1"/>
</dbReference>
<dbReference type="CDD" id="cd08704">
    <property type="entry name" value="Met_tRNA_FMT_C"/>
    <property type="match status" value="1"/>
</dbReference>
<feature type="domain" description="Formyl transferase N-terminal" evidence="6">
    <location>
        <begin position="1"/>
        <end position="181"/>
    </location>
</feature>
<evidence type="ECO:0000313" key="8">
    <source>
        <dbReference type="EMBL" id="OJJ25817.1"/>
    </source>
</evidence>
<evidence type="ECO:0000256" key="2">
    <source>
        <dbReference type="ARBA" id="ARBA00012261"/>
    </source>
</evidence>
<dbReference type="InterPro" id="IPR005794">
    <property type="entry name" value="Fmt"/>
</dbReference>
<dbReference type="EC" id="2.1.2.9" evidence="2 5"/>
<gene>
    <name evidence="5" type="primary">fmt</name>
    <name evidence="8" type="ORF">BI308_09895</name>
</gene>
<reference evidence="8" key="1">
    <citation type="submission" date="2016-10" db="EMBL/GenBank/DDBJ databases">
        <title>CRISPR-Cas defence system in Roseofilum reptotaenium: evidence of a bacteriophage-cyanobacterium arms race in the coral black band disease.</title>
        <authorList>
            <person name="Buerger P."/>
            <person name="Wood-Charlson E.M."/>
            <person name="Weynberg K.D."/>
            <person name="Willis B."/>
            <person name="Van Oppen M.J."/>
        </authorList>
    </citation>
    <scope>NUCLEOTIDE SEQUENCE [LARGE SCALE GENOMIC DNA]</scope>
    <source>
        <strain evidence="8">AO1-A</strain>
    </source>
</reference>
<keyword evidence="4 5" id="KW-0648">Protein biosynthesis</keyword>
<evidence type="ECO:0000259" key="7">
    <source>
        <dbReference type="Pfam" id="PF02911"/>
    </source>
</evidence>
<feature type="binding site" evidence="5">
    <location>
        <begin position="111"/>
        <end position="114"/>
    </location>
    <ligand>
        <name>(6S)-5,6,7,8-tetrahydrofolate</name>
        <dbReference type="ChEBI" id="CHEBI:57453"/>
    </ligand>
</feature>
<comment type="caution">
    <text evidence="8">The sequence shown here is derived from an EMBL/GenBank/DDBJ whole genome shotgun (WGS) entry which is preliminary data.</text>
</comment>
<dbReference type="Proteomes" id="UP000183940">
    <property type="component" value="Unassembled WGS sequence"/>
</dbReference>
<dbReference type="InterPro" id="IPR002376">
    <property type="entry name" value="Formyl_transf_N"/>
</dbReference>
<organism evidence="8 9">
    <name type="scientific">Roseofilum reptotaenium AO1-A</name>
    <dbReference type="NCBI Taxonomy" id="1925591"/>
    <lineage>
        <taxon>Bacteria</taxon>
        <taxon>Bacillati</taxon>
        <taxon>Cyanobacteriota</taxon>
        <taxon>Cyanophyceae</taxon>
        <taxon>Desertifilales</taxon>
        <taxon>Desertifilaceae</taxon>
        <taxon>Roseofilum</taxon>
    </lineage>
</organism>
<sequence length="335" mass="37304">MRVIFFGTPAFAVPTLERLLSDPQFKVLGIVTQPDKRRGRGSKAIPSAVKTIALRENLPVWQPERIKKDSLTLQELEQMQADVFVVVAYGQILSLKILKMPRLGCVNVHGSILPQYRGAAPIQWCLYHGERETGITTMLMDKGMDTGDMLLKSVTPIHLGDNAHTLAERLAQMGADLLIDTLLKLDQQQVTPIAQDNDLATYAPLISKPDYELDWQRSALELHNQVRAFFPSCITQFRDRLLKVMETSPLMMDQGLELPEELIALEQNLQHMNLGDAQVGEVVFLAKGFGPVVKTGQGFLVLHQVQLAGKRAQLGSDFMNGSRLQVGEVMNHSSQ</sequence>
<dbReference type="InterPro" id="IPR011034">
    <property type="entry name" value="Formyl_transferase-like_C_sf"/>
</dbReference>
<evidence type="ECO:0000256" key="3">
    <source>
        <dbReference type="ARBA" id="ARBA00022679"/>
    </source>
</evidence>
<dbReference type="AlphaFoldDB" id="A0A1L9QTB0"/>
<evidence type="ECO:0000256" key="5">
    <source>
        <dbReference type="HAMAP-Rule" id="MF_00182"/>
    </source>
</evidence>
<evidence type="ECO:0000256" key="4">
    <source>
        <dbReference type="ARBA" id="ARBA00022917"/>
    </source>
</evidence>
<dbReference type="SUPFAM" id="SSF53328">
    <property type="entry name" value="Formyltransferase"/>
    <property type="match status" value="1"/>
</dbReference>
<protein>
    <recommendedName>
        <fullName evidence="2 5">Methionyl-tRNA formyltransferase</fullName>
        <ecNumber evidence="2 5">2.1.2.9</ecNumber>
    </recommendedName>
</protein>
<evidence type="ECO:0000313" key="9">
    <source>
        <dbReference type="Proteomes" id="UP000183940"/>
    </source>
</evidence>
<dbReference type="PANTHER" id="PTHR11138:SF5">
    <property type="entry name" value="METHIONYL-TRNA FORMYLTRANSFERASE, MITOCHONDRIAL"/>
    <property type="match status" value="1"/>
</dbReference>
<dbReference type="Gene3D" id="3.40.50.12230">
    <property type="match status" value="1"/>
</dbReference>
<dbReference type="GO" id="GO:0004479">
    <property type="term" value="F:methionyl-tRNA formyltransferase activity"/>
    <property type="evidence" value="ECO:0007669"/>
    <property type="project" value="UniProtKB-UniRule"/>
</dbReference>